<organism evidence="2 3">
    <name type="scientific">Musa acuminata subsp. malaccensis</name>
    <name type="common">Wild banana</name>
    <name type="synonym">Musa malaccensis</name>
    <dbReference type="NCBI Taxonomy" id="214687"/>
    <lineage>
        <taxon>Eukaryota</taxon>
        <taxon>Viridiplantae</taxon>
        <taxon>Streptophyta</taxon>
        <taxon>Embryophyta</taxon>
        <taxon>Tracheophyta</taxon>
        <taxon>Spermatophyta</taxon>
        <taxon>Magnoliopsida</taxon>
        <taxon>Liliopsida</taxon>
        <taxon>Zingiberales</taxon>
        <taxon>Musaceae</taxon>
        <taxon>Musa</taxon>
    </lineage>
</organism>
<name>A0A804J3K4_MUSAM</name>
<protein>
    <submittedName>
        <fullName evidence="1">(wild Malaysian banana) hypothetical protein</fullName>
    </submittedName>
</protein>
<reference evidence="1" key="1">
    <citation type="submission" date="2021-03" db="EMBL/GenBank/DDBJ databases">
        <authorList>
            <consortium name="Genoscope - CEA"/>
            <person name="William W."/>
        </authorList>
    </citation>
    <scope>NUCLEOTIDE SEQUENCE</scope>
    <source>
        <strain evidence="1">Doubled-haploid Pahang</strain>
    </source>
</reference>
<dbReference type="EnsemblPlants" id="Ma05_t12180.1">
    <property type="protein sequence ID" value="Ma05_p12180.1"/>
    <property type="gene ID" value="Ma05_g12180"/>
</dbReference>
<gene>
    <name evidence="1" type="ORF">GSMUA_264420.1</name>
</gene>
<evidence type="ECO:0000313" key="2">
    <source>
        <dbReference type="EnsemblPlants" id="Ma05_p12180.1"/>
    </source>
</evidence>
<dbReference type="AlphaFoldDB" id="A0A804J3K4"/>
<evidence type="ECO:0000313" key="3">
    <source>
        <dbReference type="Proteomes" id="UP000012960"/>
    </source>
</evidence>
<evidence type="ECO:0000313" key="1">
    <source>
        <dbReference type="EMBL" id="CAG1838265.1"/>
    </source>
</evidence>
<dbReference type="Proteomes" id="UP000012960">
    <property type="component" value="Unplaced"/>
</dbReference>
<dbReference type="InParanoid" id="A0A804J3K4"/>
<accession>A0A804J3K4</accession>
<dbReference type="EMBL" id="HG996470">
    <property type="protein sequence ID" value="CAG1838265.1"/>
    <property type="molecule type" value="Genomic_DNA"/>
</dbReference>
<dbReference type="Gramene" id="Ma05_t12180.1">
    <property type="protein sequence ID" value="Ma05_p12180.1"/>
    <property type="gene ID" value="Ma05_g12180"/>
</dbReference>
<proteinExistence type="predicted"/>
<sequence length="64" mass="7420">MRAWRNSAQGSSSPHLLYGTKRINQFNHCPCSAPTLPQYSRRSTVCHKYINAQQWNQRAEKEVS</sequence>
<reference evidence="2" key="2">
    <citation type="submission" date="2021-05" db="UniProtKB">
        <authorList>
            <consortium name="EnsemblPlants"/>
        </authorList>
    </citation>
    <scope>IDENTIFICATION</scope>
    <source>
        <strain evidence="2">subsp. malaccensis</strain>
    </source>
</reference>
<keyword evidence="3" id="KW-1185">Reference proteome</keyword>